<evidence type="ECO:0000256" key="2">
    <source>
        <dbReference type="ARBA" id="ARBA00023242"/>
    </source>
</evidence>
<feature type="region of interest" description="Disordered" evidence="3">
    <location>
        <begin position="16"/>
        <end position="55"/>
    </location>
</feature>
<dbReference type="GO" id="GO:0017053">
    <property type="term" value="C:transcription repressor complex"/>
    <property type="evidence" value="ECO:0007669"/>
    <property type="project" value="InterPro"/>
</dbReference>
<dbReference type="GO" id="GO:0003677">
    <property type="term" value="F:DNA binding"/>
    <property type="evidence" value="ECO:0007669"/>
    <property type="project" value="TreeGrafter"/>
</dbReference>
<evidence type="ECO:0000313" key="5">
    <source>
        <dbReference type="EMBL" id="WVY97891.1"/>
    </source>
</evidence>
<keyword evidence="6" id="KW-1185">Reference proteome</keyword>
<dbReference type="SUPFAM" id="SSF46689">
    <property type="entry name" value="Homeodomain-like"/>
    <property type="match status" value="1"/>
</dbReference>
<evidence type="ECO:0000256" key="3">
    <source>
        <dbReference type="SAM" id="MobiDB-lite"/>
    </source>
</evidence>
<feature type="region of interest" description="Disordered" evidence="3">
    <location>
        <begin position="256"/>
        <end position="278"/>
    </location>
</feature>
<reference evidence="5 6" key="1">
    <citation type="journal article" date="2023" name="Life. Sci Alliance">
        <title>Evolutionary insights into 3D genome organization and epigenetic landscape of Vigna mungo.</title>
        <authorList>
            <person name="Junaid A."/>
            <person name="Singh B."/>
            <person name="Bhatia S."/>
        </authorList>
    </citation>
    <scope>NUCLEOTIDE SEQUENCE [LARGE SCALE GENOMIC DNA]</scope>
    <source>
        <strain evidence="5">Urdbean</strain>
    </source>
</reference>
<dbReference type="SMART" id="SM01135">
    <property type="entry name" value="DIRP"/>
    <property type="match status" value="1"/>
</dbReference>
<dbReference type="GO" id="GO:0006357">
    <property type="term" value="P:regulation of transcription by RNA polymerase II"/>
    <property type="evidence" value="ECO:0007669"/>
    <property type="project" value="TreeGrafter"/>
</dbReference>
<feature type="domain" description="DIRP" evidence="4">
    <location>
        <begin position="651"/>
        <end position="752"/>
    </location>
</feature>
<dbReference type="GO" id="GO:0006351">
    <property type="term" value="P:DNA-templated transcription"/>
    <property type="evidence" value="ECO:0007669"/>
    <property type="project" value="InterPro"/>
</dbReference>
<keyword evidence="2" id="KW-0539">Nucleus</keyword>
<dbReference type="InterPro" id="IPR033471">
    <property type="entry name" value="DIRP"/>
</dbReference>
<dbReference type="Gene3D" id="1.20.58.1880">
    <property type="match status" value="1"/>
</dbReference>
<name>A0AAQ3MVH2_VIGMU</name>
<feature type="compositionally biased region" description="Basic and acidic residues" evidence="3">
    <location>
        <begin position="443"/>
        <end position="452"/>
    </location>
</feature>
<dbReference type="PANTHER" id="PTHR21689:SF5">
    <property type="entry name" value="PROTEIN ALWAYS EARLY 1-RELATED"/>
    <property type="match status" value="1"/>
</dbReference>
<dbReference type="GO" id="GO:0005654">
    <property type="term" value="C:nucleoplasm"/>
    <property type="evidence" value="ECO:0007669"/>
    <property type="project" value="TreeGrafter"/>
</dbReference>
<dbReference type="EMBL" id="CP144692">
    <property type="protein sequence ID" value="WVY97891.1"/>
    <property type="molecule type" value="Genomic_DNA"/>
</dbReference>
<evidence type="ECO:0000259" key="4">
    <source>
        <dbReference type="SMART" id="SM01135"/>
    </source>
</evidence>
<evidence type="ECO:0000256" key="1">
    <source>
        <dbReference type="ARBA" id="ARBA00004123"/>
    </source>
</evidence>
<gene>
    <name evidence="5" type="ORF">V8G54_030042</name>
</gene>
<sequence>MWLWFWVQRHKGSMAPTRKSRSVNKRISSSNDVSPEKDGVNSNKNKQRKKKLTDKLGSQWSKEELERFYEAYRMYGKDWKKVEFLLQFSVLYFDFQVAGVVRNRTTEMVEALYNMNRAYLSLPEGTASVVGLIAMMTDHYNVLEESDSEMESNDALGSRKFVKRKREKVQLSVSKDQSHSIAASDGCLSLLKKRRLDGMVPHAVGKRTPRVPVSYSYKKDYTENYVSPYRRSLKSTTDANDDEVAHVVALALTEAAQRGGSPQVSQSPCRRAEPKPSPVLRWERKQLSETARAKLHNLSVDEELLDGSIESRGADNGEYARDNSLLMDMEGTGTVEVLQKGGKFYRKKERVKNVGNHQLDDGGEACSGTEEGLSCSLKEMVDIEVTNEKLEKISPKGGRKRNKKLFFGDETPALNALQTLADLSLMMPISTIDSESSIQLKGDRISADKDSKSALPEATLTSHKRHKLKHSVVPEIEVSTSKKSKLGKESTKDTNVLSESKEQLPFADTTWKRKRKSVVSKVANAKLDSCPSGPLKDEALDDEKKPVVKGKHGDQVFTLPKQLKTVKSSESSLCIDQKETVPTEIPLLNEVSLPTKRSRRKMNLQRTFSAKEKSSDFILKSQANKHTDLKEKLSSCLSSNMVRRWFIFEWFYSAIDYPWFAKRELMEYLNHVGLGNIPRLTRVEWSVVRGSLGKPRRLSEHFLRDERQKLAEYRESVRKHYAELRTGIRDGLPTDLARPLCVGQRVIAIHPKTREIHDGSVLTVDYDKCRIQFDRPELGVEFVMVTFWELQMKEIGLDIDCMPFNPLDNMPEALRRHIDDRKGSFMPIEPHINGNSNFGGCENHSSPLKVHTSSSALVMHGKATVATMDNFCAQAGCVQPCKVTHHQAREADIHALSELKRALDKKETLLMELRSSNSDILENQNGIECLNDSEVFKKHYATVLVSDAMLQLRQRNTYRGNSLPPWMKPQTGFSVHDDLPSMLDGSLTQELGSTVVQIIKGSRSRAHAMVDAAFKALSLTKEGEDAFVKIGQALDSINHQQLASKSRLPVIRSQEQVNTNGSFCHVNNSTCSVSESIINDPSGAKVHNYSDKFDTELPSDLITSCVATLIMIQTCTERQYPPADVAQILDSAVSSLHPCCPQNLPIYREIQMCMGRIKTQILALIPT</sequence>
<organism evidence="5 6">
    <name type="scientific">Vigna mungo</name>
    <name type="common">Black gram</name>
    <name type="synonym">Phaseolus mungo</name>
    <dbReference type="NCBI Taxonomy" id="3915"/>
    <lineage>
        <taxon>Eukaryota</taxon>
        <taxon>Viridiplantae</taxon>
        <taxon>Streptophyta</taxon>
        <taxon>Embryophyta</taxon>
        <taxon>Tracheophyta</taxon>
        <taxon>Spermatophyta</taxon>
        <taxon>Magnoliopsida</taxon>
        <taxon>eudicotyledons</taxon>
        <taxon>Gunneridae</taxon>
        <taxon>Pentapetalae</taxon>
        <taxon>rosids</taxon>
        <taxon>fabids</taxon>
        <taxon>Fabales</taxon>
        <taxon>Fabaceae</taxon>
        <taxon>Papilionoideae</taxon>
        <taxon>50 kb inversion clade</taxon>
        <taxon>NPAAA clade</taxon>
        <taxon>indigoferoid/millettioid clade</taxon>
        <taxon>Phaseoleae</taxon>
        <taxon>Vigna</taxon>
    </lineage>
</organism>
<protein>
    <recommendedName>
        <fullName evidence="4">DIRP domain-containing protein</fullName>
    </recommendedName>
</protein>
<dbReference type="CDD" id="cd00167">
    <property type="entry name" value="SANT"/>
    <property type="match status" value="1"/>
</dbReference>
<proteinExistence type="predicted"/>
<dbReference type="InterPro" id="IPR010561">
    <property type="entry name" value="LIN-9/ALY1"/>
</dbReference>
<accession>A0AAQ3MVH2</accession>
<dbReference type="Proteomes" id="UP001374535">
    <property type="component" value="Chromosome 9"/>
</dbReference>
<dbReference type="InterPro" id="IPR009057">
    <property type="entry name" value="Homeodomain-like_sf"/>
</dbReference>
<feature type="region of interest" description="Disordered" evidence="3">
    <location>
        <begin position="478"/>
        <end position="497"/>
    </location>
</feature>
<dbReference type="GO" id="GO:0051726">
    <property type="term" value="P:regulation of cell cycle"/>
    <property type="evidence" value="ECO:0007669"/>
    <property type="project" value="TreeGrafter"/>
</dbReference>
<evidence type="ECO:0000313" key="6">
    <source>
        <dbReference type="Proteomes" id="UP001374535"/>
    </source>
</evidence>
<dbReference type="AlphaFoldDB" id="A0AAQ3MVH2"/>
<feature type="region of interest" description="Disordered" evidence="3">
    <location>
        <begin position="443"/>
        <end position="468"/>
    </location>
</feature>
<dbReference type="PANTHER" id="PTHR21689">
    <property type="entry name" value="LIN-9"/>
    <property type="match status" value="1"/>
</dbReference>
<comment type="subcellular location">
    <subcellularLocation>
        <location evidence="1">Nucleus</location>
    </subcellularLocation>
</comment>
<dbReference type="Pfam" id="PF06584">
    <property type="entry name" value="DIRP"/>
    <property type="match status" value="1"/>
</dbReference>
<dbReference type="InterPro" id="IPR001005">
    <property type="entry name" value="SANT/Myb"/>
</dbReference>